<evidence type="ECO:0008006" key="4">
    <source>
        <dbReference type="Google" id="ProtNLM"/>
    </source>
</evidence>
<dbReference type="AlphaFoldDB" id="A0A9J6PN40"/>
<keyword evidence="1" id="KW-0732">Signal</keyword>
<protein>
    <recommendedName>
        <fullName evidence="4">DUF4410 domain-containing protein</fullName>
    </recommendedName>
</protein>
<evidence type="ECO:0000313" key="3">
    <source>
        <dbReference type="Proteomes" id="UP001055804"/>
    </source>
</evidence>
<dbReference type="EMBL" id="JAMZFT010000003">
    <property type="protein sequence ID" value="MCP1337482.1"/>
    <property type="molecule type" value="Genomic_DNA"/>
</dbReference>
<gene>
    <name evidence="2" type="ORF">NJQ99_13750</name>
</gene>
<comment type="caution">
    <text evidence="2">The sequence shown here is derived from an EMBL/GenBank/DDBJ whole genome shotgun (WGS) entry which is preliminary data.</text>
</comment>
<proteinExistence type="predicted"/>
<accession>A0A9J6PN40</accession>
<feature type="chain" id="PRO_5039906133" description="DUF4410 domain-containing protein" evidence="1">
    <location>
        <begin position="30"/>
        <end position="332"/>
    </location>
</feature>
<evidence type="ECO:0000313" key="2">
    <source>
        <dbReference type="EMBL" id="MCP1337482.1"/>
    </source>
</evidence>
<reference evidence="2" key="1">
    <citation type="submission" date="2022-06" db="EMBL/GenBank/DDBJ databases">
        <title>Isolation and Genomics of Futiania mangrovii gen. nov., sp. nov., a Rare and Metabolically-versatile member in the Class Alphaproteobacteria.</title>
        <authorList>
            <person name="Liu L."/>
            <person name="Huang W.-C."/>
            <person name="Pan J."/>
            <person name="Li J."/>
            <person name="Huang Y."/>
            <person name="Du H."/>
            <person name="Liu Y."/>
            <person name="Li M."/>
        </authorList>
    </citation>
    <scope>NUCLEOTIDE SEQUENCE</scope>
    <source>
        <strain evidence="2">FT118</strain>
    </source>
</reference>
<organism evidence="2 3">
    <name type="scientific">Futiania mangrovi</name>
    <dbReference type="NCBI Taxonomy" id="2959716"/>
    <lineage>
        <taxon>Bacteria</taxon>
        <taxon>Pseudomonadati</taxon>
        <taxon>Pseudomonadota</taxon>
        <taxon>Alphaproteobacteria</taxon>
        <taxon>Futianiales</taxon>
        <taxon>Futianiaceae</taxon>
        <taxon>Futiania</taxon>
    </lineage>
</organism>
<feature type="signal peptide" evidence="1">
    <location>
        <begin position="1"/>
        <end position="29"/>
    </location>
</feature>
<keyword evidence="3" id="KW-1185">Reference proteome</keyword>
<name>A0A9J6PN40_9PROT</name>
<evidence type="ECO:0000256" key="1">
    <source>
        <dbReference type="SAM" id="SignalP"/>
    </source>
</evidence>
<dbReference type="RefSeq" id="WP_269333447.1">
    <property type="nucleotide sequence ID" value="NZ_JAMZFT010000003.1"/>
</dbReference>
<dbReference type="Proteomes" id="UP001055804">
    <property type="component" value="Unassembled WGS sequence"/>
</dbReference>
<sequence>MWGKCHRAAARLVCVAGLLLAAPALPALAQQAADAPVSAAERTPVAPVPFVASAPLSVPPISGMPAEQGEALAARLRAEVARIGLRVADGPPASGADGFTLEGTAAAARGTEEATVLVLWGLFRNDGAPVDSFTTELSLPDAHGADAEGGANVAWDGVTGRVLDVIAQNVAEVLDGLAVGTRLAANAPVPRPNPVRGQGPAVELSALKEQTGPAPILLGPVTGAPGDGNISLREAMQDTLKKRGIPLVSGEVKRWYAVSARVAARDAGGGSQAIEIVWKVEDPLGLEVGVVRQENTLPRSSIVPAWGDVAGFAADAAADGIVSLLEQVGETY</sequence>